<dbReference type="EMBL" id="JAEHJZ010000107">
    <property type="protein sequence ID" value="MBJ7883114.1"/>
    <property type="molecule type" value="Genomic_DNA"/>
</dbReference>
<evidence type="ECO:0000313" key="3">
    <source>
        <dbReference type="Proteomes" id="UP000662373"/>
    </source>
</evidence>
<evidence type="ECO:0000259" key="1">
    <source>
        <dbReference type="PROSITE" id="PS50853"/>
    </source>
</evidence>
<protein>
    <submittedName>
        <fullName evidence="2">Chitin-binding protein</fullName>
    </submittedName>
</protein>
<dbReference type="PROSITE" id="PS50853">
    <property type="entry name" value="FN3"/>
    <property type="match status" value="1"/>
</dbReference>
<dbReference type="Gene3D" id="2.60.40.10">
    <property type="entry name" value="Immunoglobulins"/>
    <property type="match status" value="2"/>
</dbReference>
<sequence>PSFSVTGLTSNTTYSFTVLANDLAGNASLAGNTVNVTTLSNPDTQSPSAVTTLAASNITTNSAQLTWSASTDNVGVVSYEVFRGGQ</sequence>
<dbReference type="InterPro" id="IPR003961">
    <property type="entry name" value="FN3_dom"/>
</dbReference>
<dbReference type="InterPro" id="IPR013783">
    <property type="entry name" value="Ig-like_fold"/>
</dbReference>
<accession>A0A934KSP8</accession>
<evidence type="ECO:0000313" key="2">
    <source>
        <dbReference type="EMBL" id="MBJ7883114.1"/>
    </source>
</evidence>
<dbReference type="SUPFAM" id="SSF49265">
    <property type="entry name" value="Fibronectin type III"/>
    <property type="match status" value="1"/>
</dbReference>
<reference evidence="2 3" key="1">
    <citation type="submission" date="2020-09" db="EMBL/GenBank/DDBJ databases">
        <title>Draft genome of Gelidibacter salicanalis PAMC21136.</title>
        <authorList>
            <person name="Park H."/>
        </authorList>
    </citation>
    <scope>NUCLEOTIDE SEQUENCE [LARGE SCALE GENOMIC DNA]</scope>
    <source>
        <strain evidence="2 3">PAMC21136</strain>
    </source>
</reference>
<dbReference type="Proteomes" id="UP000662373">
    <property type="component" value="Unassembled WGS sequence"/>
</dbReference>
<feature type="domain" description="Fibronectin type-III" evidence="1">
    <location>
        <begin position="1"/>
        <end position="41"/>
    </location>
</feature>
<proteinExistence type="predicted"/>
<dbReference type="AlphaFoldDB" id="A0A934KSP8"/>
<feature type="non-terminal residue" evidence="2">
    <location>
        <position position="86"/>
    </location>
</feature>
<dbReference type="InterPro" id="IPR036116">
    <property type="entry name" value="FN3_sf"/>
</dbReference>
<keyword evidence="3" id="KW-1185">Reference proteome</keyword>
<name>A0A934KSP8_9FLAO</name>
<feature type="non-terminal residue" evidence="2">
    <location>
        <position position="1"/>
    </location>
</feature>
<gene>
    <name evidence="2" type="ORF">JEM65_21025</name>
</gene>
<comment type="caution">
    <text evidence="2">The sequence shown here is derived from an EMBL/GenBank/DDBJ whole genome shotgun (WGS) entry which is preliminary data.</text>
</comment>
<organism evidence="2 3">
    <name type="scientific">Gelidibacter salicanalis</name>
    <dbReference type="NCBI Taxonomy" id="291193"/>
    <lineage>
        <taxon>Bacteria</taxon>
        <taxon>Pseudomonadati</taxon>
        <taxon>Bacteroidota</taxon>
        <taxon>Flavobacteriia</taxon>
        <taxon>Flavobacteriales</taxon>
        <taxon>Flavobacteriaceae</taxon>
        <taxon>Gelidibacter</taxon>
    </lineage>
</organism>